<dbReference type="AlphaFoldDB" id="A0A166ANB5"/>
<protein>
    <submittedName>
        <fullName evidence="1">Uncharacterized protein</fullName>
    </submittedName>
</protein>
<organism evidence="1 2">
    <name type="scientific">Sistotremastrum suecicum HHB10207 ss-3</name>
    <dbReference type="NCBI Taxonomy" id="1314776"/>
    <lineage>
        <taxon>Eukaryota</taxon>
        <taxon>Fungi</taxon>
        <taxon>Dikarya</taxon>
        <taxon>Basidiomycota</taxon>
        <taxon>Agaricomycotina</taxon>
        <taxon>Agaricomycetes</taxon>
        <taxon>Sistotremastrales</taxon>
        <taxon>Sistotremastraceae</taxon>
        <taxon>Sistotremastrum</taxon>
    </lineage>
</organism>
<evidence type="ECO:0000313" key="1">
    <source>
        <dbReference type="EMBL" id="KZT35505.1"/>
    </source>
</evidence>
<evidence type="ECO:0000313" key="2">
    <source>
        <dbReference type="Proteomes" id="UP000076798"/>
    </source>
</evidence>
<reference evidence="1 2" key="1">
    <citation type="journal article" date="2016" name="Mol. Biol. Evol.">
        <title>Comparative Genomics of Early-Diverging Mushroom-Forming Fungi Provides Insights into the Origins of Lignocellulose Decay Capabilities.</title>
        <authorList>
            <person name="Nagy L.G."/>
            <person name="Riley R."/>
            <person name="Tritt A."/>
            <person name="Adam C."/>
            <person name="Daum C."/>
            <person name="Floudas D."/>
            <person name="Sun H."/>
            <person name="Yadav J.S."/>
            <person name="Pangilinan J."/>
            <person name="Larsson K.H."/>
            <person name="Matsuura K."/>
            <person name="Barry K."/>
            <person name="Labutti K."/>
            <person name="Kuo R."/>
            <person name="Ohm R.A."/>
            <person name="Bhattacharya S.S."/>
            <person name="Shirouzu T."/>
            <person name="Yoshinaga Y."/>
            <person name="Martin F.M."/>
            <person name="Grigoriev I.V."/>
            <person name="Hibbett D.S."/>
        </authorList>
    </citation>
    <scope>NUCLEOTIDE SEQUENCE [LARGE SCALE GENOMIC DNA]</scope>
    <source>
        <strain evidence="1 2">HHB10207 ss-3</strain>
    </source>
</reference>
<accession>A0A166ANB5</accession>
<keyword evidence="2" id="KW-1185">Reference proteome</keyword>
<name>A0A166ANB5_9AGAM</name>
<dbReference type="Proteomes" id="UP000076798">
    <property type="component" value="Unassembled WGS sequence"/>
</dbReference>
<sequence>MSRGYLSRPPKCTNPRLAVMITISRDPFDTEVYTFGPSTLKSPFLARSTSFPSTRCFTEHERCLRWTLNMRYTTTTERSFSSLAHSARSLSLLQIKISFNRPASGFSRRVSLRFRWRVFFSSNRVRNSLGSHPKGCGKHIDLGLIYSAFRNHSPLSLQHYA</sequence>
<proteinExistence type="predicted"/>
<gene>
    <name evidence="1" type="ORF">SISSUDRAFT_161692</name>
</gene>
<dbReference type="EMBL" id="KV428137">
    <property type="protein sequence ID" value="KZT35505.1"/>
    <property type="molecule type" value="Genomic_DNA"/>
</dbReference>